<dbReference type="EMBL" id="SGBD01000002">
    <property type="protein sequence ID" value="RZD14502.1"/>
    <property type="molecule type" value="Genomic_DNA"/>
</dbReference>
<comment type="caution">
    <text evidence="9">The sequence shown here is derived from an EMBL/GenBank/DDBJ whole genome shotgun (WGS) entry which is preliminary data.</text>
</comment>
<evidence type="ECO:0000313" key="10">
    <source>
        <dbReference type="Proteomes" id="UP000320813"/>
    </source>
</evidence>
<accession>A0A519BB45</accession>
<dbReference type="NCBIfam" id="TIGR01395">
    <property type="entry name" value="FlgC"/>
    <property type="match status" value="1"/>
</dbReference>
<proteinExistence type="inferred from homology"/>
<dbReference type="Proteomes" id="UP000320813">
    <property type="component" value="Unassembled WGS sequence"/>
</dbReference>
<sequence>MSFNDSLSIAAQGLNAERIRMNVIASNLANINTDNAGNGLPYVKKEPLFKTVKFKNYFGVEVERIENAKNPFSEKYDPGSPLANKAGYVKIPNISSIRELVDMISATKAYQADAQVIAESKAMSQASLKI</sequence>
<evidence type="ECO:0000256" key="5">
    <source>
        <dbReference type="ARBA" id="ARBA00025933"/>
    </source>
</evidence>
<dbReference type="InterPro" id="IPR001444">
    <property type="entry name" value="Flag_bb_rod_N"/>
</dbReference>
<dbReference type="PANTHER" id="PTHR30435:SF2">
    <property type="entry name" value="FLAGELLAR BASAL-BODY ROD PROTEIN FLGC"/>
    <property type="match status" value="1"/>
</dbReference>
<keyword evidence="9" id="KW-0282">Flagellum</keyword>
<dbReference type="Pfam" id="PF00460">
    <property type="entry name" value="Flg_bb_rod"/>
    <property type="match status" value="1"/>
</dbReference>
<dbReference type="InterPro" id="IPR006299">
    <property type="entry name" value="FlgC"/>
</dbReference>
<comment type="subcellular location">
    <subcellularLocation>
        <location evidence="1 6">Bacterial flagellum basal body</location>
    </subcellularLocation>
</comment>
<name>A0A519BB45_9DELT</name>
<evidence type="ECO:0000313" key="9">
    <source>
        <dbReference type="EMBL" id="RZD14502.1"/>
    </source>
</evidence>
<evidence type="ECO:0000256" key="3">
    <source>
        <dbReference type="ARBA" id="ARBA00017941"/>
    </source>
</evidence>
<organism evidence="9 10">
    <name type="scientific">Candidatus Acidulodesulfobacterium ferriphilum</name>
    <dbReference type="NCBI Taxonomy" id="2597223"/>
    <lineage>
        <taxon>Bacteria</taxon>
        <taxon>Deltaproteobacteria</taxon>
        <taxon>Candidatus Acidulodesulfobacterales</taxon>
        <taxon>Candidatus Acidulodesulfobacterium</taxon>
    </lineage>
</organism>
<dbReference type="AlphaFoldDB" id="A0A519BB45"/>
<reference evidence="9 10" key="1">
    <citation type="submission" date="2019-01" db="EMBL/GenBank/DDBJ databases">
        <title>Insights into ecological role of a new deltaproteobacterial order Candidatus Sinidesulfobacterales (Sva0485) by metagenomics and metatranscriptomics.</title>
        <authorList>
            <person name="Tan S."/>
            <person name="Liu J."/>
            <person name="Fang Y."/>
            <person name="Hedlund B.P."/>
            <person name="Lian Z.H."/>
            <person name="Huang L.Y."/>
            <person name="Li J.T."/>
            <person name="Huang L.N."/>
            <person name="Li W.J."/>
            <person name="Jiang H.C."/>
            <person name="Dong H.L."/>
            <person name="Shu W.S."/>
        </authorList>
    </citation>
    <scope>NUCLEOTIDE SEQUENCE [LARGE SCALE GENOMIC DNA]</scope>
    <source>
        <strain evidence="9">AP3</strain>
    </source>
</reference>
<protein>
    <recommendedName>
        <fullName evidence="3 6">Flagellar basal-body rod protein FlgC</fullName>
    </recommendedName>
</protein>
<feature type="domain" description="Flagellar basal body rod protein N-terminal" evidence="7">
    <location>
        <begin position="8"/>
        <end position="36"/>
    </location>
</feature>
<evidence type="ECO:0000256" key="6">
    <source>
        <dbReference type="RuleBase" id="RU362062"/>
    </source>
</evidence>
<gene>
    <name evidence="9" type="primary">flgC</name>
    <name evidence="9" type="ORF">EVJ47_04855</name>
</gene>
<dbReference type="InterPro" id="IPR019776">
    <property type="entry name" value="Flagellar_basal_body_rod_CS"/>
</dbReference>
<evidence type="ECO:0000256" key="1">
    <source>
        <dbReference type="ARBA" id="ARBA00004117"/>
    </source>
</evidence>
<feature type="domain" description="Flagellar basal-body/hook protein C-terminal" evidence="8">
    <location>
        <begin position="86"/>
        <end position="129"/>
    </location>
</feature>
<evidence type="ECO:0000256" key="2">
    <source>
        <dbReference type="ARBA" id="ARBA00009677"/>
    </source>
</evidence>
<dbReference type="GO" id="GO:0071978">
    <property type="term" value="P:bacterial-type flagellum-dependent swarming motility"/>
    <property type="evidence" value="ECO:0007669"/>
    <property type="project" value="TreeGrafter"/>
</dbReference>
<dbReference type="PANTHER" id="PTHR30435">
    <property type="entry name" value="FLAGELLAR PROTEIN"/>
    <property type="match status" value="1"/>
</dbReference>
<comment type="subunit">
    <text evidence="5 6">The basal body constitutes a major portion of the flagellar organelle and consists of four rings (L,P,S, and M) mounted on a central rod. The rod consists of about 26 subunits of FlgG in the distal portion, and FlgB, FlgC and FlgF are thought to build up the proximal portion of the rod with about 6 subunits each.</text>
</comment>
<evidence type="ECO:0000256" key="4">
    <source>
        <dbReference type="ARBA" id="ARBA00023143"/>
    </source>
</evidence>
<dbReference type="PROSITE" id="PS00588">
    <property type="entry name" value="FLAGELLA_BB_ROD"/>
    <property type="match status" value="1"/>
</dbReference>
<keyword evidence="9" id="KW-0966">Cell projection</keyword>
<keyword evidence="9" id="KW-0969">Cilium</keyword>
<dbReference type="GO" id="GO:0030694">
    <property type="term" value="C:bacterial-type flagellum basal body, rod"/>
    <property type="evidence" value="ECO:0007669"/>
    <property type="project" value="UniProtKB-UniRule"/>
</dbReference>
<evidence type="ECO:0000259" key="7">
    <source>
        <dbReference type="Pfam" id="PF00460"/>
    </source>
</evidence>
<comment type="similarity">
    <text evidence="2">Belongs to the flagella basal body rod proteins family.</text>
</comment>
<dbReference type="Pfam" id="PF06429">
    <property type="entry name" value="Flg_bbr_C"/>
    <property type="match status" value="1"/>
</dbReference>
<evidence type="ECO:0000259" key="8">
    <source>
        <dbReference type="Pfam" id="PF06429"/>
    </source>
</evidence>
<keyword evidence="4 6" id="KW-0975">Bacterial flagellum</keyword>
<dbReference type="InterPro" id="IPR010930">
    <property type="entry name" value="Flg_bb/hook_C_dom"/>
</dbReference>